<reference evidence="2" key="1">
    <citation type="submission" date="2016-06" db="UniProtKB">
        <authorList>
            <consortium name="WormBaseParasite"/>
        </authorList>
    </citation>
    <scope>IDENTIFICATION</scope>
</reference>
<feature type="compositionally biased region" description="Basic and acidic residues" evidence="1">
    <location>
        <begin position="1"/>
        <end position="14"/>
    </location>
</feature>
<feature type="region of interest" description="Disordered" evidence="1">
    <location>
        <begin position="82"/>
        <end position="140"/>
    </location>
</feature>
<sequence length="166" mass="18074">LLRNRSIGETETHGVKSRSRRAKHSKSNSDVHGVASPTTLLSRPHSEELRLLGLLNLRDQSTLDSPSQRFSYLNEGVRVLRSKTSSPAPVDSETAAPLPGIGSRVGLEDRFPTSNGSTPHSSHSPSLRRLQHASSSRSSFGCVESYKKLDVLGEGSYATVYRGYSQ</sequence>
<feature type="compositionally biased region" description="Polar residues" evidence="1">
    <location>
        <begin position="112"/>
        <end position="125"/>
    </location>
</feature>
<name>A0A183B663_9TREM</name>
<organism evidence="2">
    <name type="scientific">Echinostoma caproni</name>
    <dbReference type="NCBI Taxonomy" id="27848"/>
    <lineage>
        <taxon>Eukaryota</taxon>
        <taxon>Metazoa</taxon>
        <taxon>Spiralia</taxon>
        <taxon>Lophotrochozoa</taxon>
        <taxon>Platyhelminthes</taxon>
        <taxon>Trematoda</taxon>
        <taxon>Digenea</taxon>
        <taxon>Plagiorchiida</taxon>
        <taxon>Echinostomata</taxon>
        <taxon>Echinostomatoidea</taxon>
        <taxon>Echinostomatidae</taxon>
        <taxon>Echinostoma</taxon>
    </lineage>
</organism>
<feature type="region of interest" description="Disordered" evidence="1">
    <location>
        <begin position="1"/>
        <end position="42"/>
    </location>
</feature>
<dbReference type="AlphaFoldDB" id="A0A183B663"/>
<proteinExistence type="predicted"/>
<protein>
    <submittedName>
        <fullName evidence="2">Protein kinase domain-containing protein</fullName>
    </submittedName>
</protein>
<dbReference type="WBParaSite" id="ECPE_0001473801-mRNA-1">
    <property type="protein sequence ID" value="ECPE_0001473801-mRNA-1"/>
    <property type="gene ID" value="ECPE_0001473801"/>
</dbReference>
<evidence type="ECO:0000256" key="1">
    <source>
        <dbReference type="SAM" id="MobiDB-lite"/>
    </source>
</evidence>
<evidence type="ECO:0000313" key="2">
    <source>
        <dbReference type="WBParaSite" id="ECPE_0001473801-mRNA-1"/>
    </source>
</evidence>
<accession>A0A183B663</accession>
<feature type="compositionally biased region" description="Basic residues" evidence="1">
    <location>
        <begin position="15"/>
        <end position="26"/>
    </location>
</feature>